<feature type="transmembrane region" description="Helical" evidence="2">
    <location>
        <begin position="157"/>
        <end position="176"/>
    </location>
</feature>
<evidence type="ECO:0008006" key="6">
    <source>
        <dbReference type="Google" id="ProtNLM"/>
    </source>
</evidence>
<evidence type="ECO:0000256" key="3">
    <source>
        <dbReference type="SAM" id="SignalP"/>
    </source>
</evidence>
<keyword evidence="2" id="KW-1133">Transmembrane helix</keyword>
<gene>
    <name evidence="4" type="ORF">AB1Y20_017591</name>
</gene>
<proteinExistence type="predicted"/>
<dbReference type="AlphaFoldDB" id="A0AB34JPI9"/>
<name>A0AB34JPI9_PRYPA</name>
<protein>
    <recommendedName>
        <fullName evidence="6">Post-GPI attachment to proteins factor 3</fullName>
    </recommendedName>
</protein>
<keyword evidence="2" id="KW-0812">Transmembrane</keyword>
<keyword evidence="5" id="KW-1185">Reference proteome</keyword>
<organism evidence="4 5">
    <name type="scientific">Prymnesium parvum</name>
    <name type="common">Toxic golden alga</name>
    <dbReference type="NCBI Taxonomy" id="97485"/>
    <lineage>
        <taxon>Eukaryota</taxon>
        <taxon>Haptista</taxon>
        <taxon>Haptophyta</taxon>
        <taxon>Prymnesiophyceae</taxon>
        <taxon>Prymnesiales</taxon>
        <taxon>Prymnesiaceae</taxon>
        <taxon>Prymnesium</taxon>
    </lineage>
</organism>
<evidence type="ECO:0000256" key="1">
    <source>
        <dbReference type="SAM" id="MobiDB-lite"/>
    </source>
</evidence>
<feature type="region of interest" description="Disordered" evidence="1">
    <location>
        <begin position="289"/>
        <end position="310"/>
    </location>
</feature>
<comment type="caution">
    <text evidence="4">The sequence shown here is derived from an EMBL/GenBank/DDBJ whole genome shotgun (WGS) entry which is preliminary data.</text>
</comment>
<feature type="chain" id="PRO_5044191673" description="Post-GPI attachment to proteins factor 3" evidence="3">
    <location>
        <begin position="23"/>
        <end position="310"/>
    </location>
</feature>
<feature type="transmembrane region" description="Helical" evidence="2">
    <location>
        <begin position="218"/>
        <end position="239"/>
    </location>
</feature>
<accession>A0AB34JPI9</accession>
<reference evidence="4 5" key="1">
    <citation type="journal article" date="2024" name="Science">
        <title>Giant polyketide synthase enzymes in the biosynthesis of giant marine polyether toxins.</title>
        <authorList>
            <person name="Fallon T.R."/>
            <person name="Shende V.V."/>
            <person name="Wierzbicki I.H."/>
            <person name="Pendleton A.L."/>
            <person name="Watervoot N.F."/>
            <person name="Auber R.P."/>
            <person name="Gonzalez D.J."/>
            <person name="Wisecaver J.H."/>
            <person name="Moore B.S."/>
        </authorList>
    </citation>
    <scope>NUCLEOTIDE SEQUENCE [LARGE SCALE GENOMIC DNA]</scope>
    <source>
        <strain evidence="4 5">12B1</strain>
    </source>
</reference>
<evidence type="ECO:0000313" key="5">
    <source>
        <dbReference type="Proteomes" id="UP001515480"/>
    </source>
</evidence>
<dbReference type="EMBL" id="JBGBPQ010000006">
    <property type="protein sequence ID" value="KAL1522608.1"/>
    <property type="molecule type" value="Genomic_DNA"/>
</dbReference>
<dbReference type="Proteomes" id="UP001515480">
    <property type="component" value="Unassembled WGS sequence"/>
</dbReference>
<evidence type="ECO:0000313" key="4">
    <source>
        <dbReference type="EMBL" id="KAL1522608.1"/>
    </source>
</evidence>
<sequence>MRGDRRLLCWAAVVLGFGLWEAACEYTRYDLRYSTATCLKFKSGTDCNERRAAWCVNAPSVLRLSPRWLSNTAAYGGPLLTWVPLALARPYAMPALVATQLWYLSLIGVVRNSHLVMPTGWDPSGHIFVYGAQLVPYFLVCASCRPSAGLPALLERAMLGWMCVLCYLSITTAAFFHTLTESFAGCLLVLCLRQLLLSRRLRAMVEESRERTGLESAAPLLAVACCTWLAGSLIGWYGLTTGSRNISMLAAELGYDLAIWTMLLCSLRPGGAQETSLFNPQVPLAKEFSPSSVGLHQRSPASEDSSQIGD</sequence>
<feature type="transmembrane region" description="Helical" evidence="2">
    <location>
        <begin position="127"/>
        <end position="145"/>
    </location>
</feature>
<keyword evidence="3" id="KW-0732">Signal</keyword>
<feature type="signal peptide" evidence="3">
    <location>
        <begin position="1"/>
        <end position="22"/>
    </location>
</feature>
<keyword evidence="2" id="KW-0472">Membrane</keyword>
<evidence type="ECO:0000256" key="2">
    <source>
        <dbReference type="SAM" id="Phobius"/>
    </source>
</evidence>